<comment type="caution">
    <text evidence="3">The sequence shown here is derived from an EMBL/GenBank/DDBJ whole genome shotgun (WGS) entry which is preliminary data.</text>
</comment>
<dbReference type="AlphaFoldDB" id="A0AAN8JC50"/>
<proteinExistence type="predicted"/>
<name>A0AAN8JC50_PATCE</name>
<keyword evidence="4" id="KW-1185">Reference proteome</keyword>
<keyword evidence="2" id="KW-0472">Membrane</keyword>
<evidence type="ECO:0000313" key="4">
    <source>
        <dbReference type="Proteomes" id="UP001347796"/>
    </source>
</evidence>
<sequence>MFPEIIVILASILIEGVFGGIRFTRFTRYTRYTGYYYTTYYYGYRSSYYSPSAGVITGAVFGCLSLVIIVAIILALCCRAASRGRTGTVITTTTTSPTVSYINTAAPQSTVTTYPDTNSNLESRFAPPSYDSAVAAYPPQPMPNSTYPPQSASPPTVTK</sequence>
<keyword evidence="2" id="KW-0812">Transmembrane</keyword>
<evidence type="ECO:0000256" key="1">
    <source>
        <dbReference type="SAM" id="MobiDB-lite"/>
    </source>
</evidence>
<feature type="compositionally biased region" description="Polar residues" evidence="1">
    <location>
        <begin position="143"/>
        <end position="159"/>
    </location>
</feature>
<dbReference type="Proteomes" id="UP001347796">
    <property type="component" value="Unassembled WGS sequence"/>
</dbReference>
<feature type="region of interest" description="Disordered" evidence="1">
    <location>
        <begin position="137"/>
        <end position="159"/>
    </location>
</feature>
<accession>A0AAN8JC50</accession>
<evidence type="ECO:0000256" key="2">
    <source>
        <dbReference type="SAM" id="Phobius"/>
    </source>
</evidence>
<protein>
    <submittedName>
        <fullName evidence="3">Uncharacterized protein</fullName>
    </submittedName>
</protein>
<keyword evidence="2" id="KW-1133">Transmembrane helix</keyword>
<reference evidence="3 4" key="1">
    <citation type="submission" date="2024-01" db="EMBL/GenBank/DDBJ databases">
        <title>The genome of the rayed Mediterranean limpet Patella caerulea (Linnaeus, 1758).</title>
        <authorList>
            <person name="Anh-Thu Weber A."/>
            <person name="Halstead-Nussloch G."/>
        </authorList>
    </citation>
    <scope>NUCLEOTIDE SEQUENCE [LARGE SCALE GENOMIC DNA]</scope>
    <source>
        <strain evidence="3">AATW-2023a</strain>
        <tissue evidence="3">Whole specimen</tissue>
    </source>
</reference>
<organism evidence="3 4">
    <name type="scientific">Patella caerulea</name>
    <name type="common">Rayed Mediterranean limpet</name>
    <dbReference type="NCBI Taxonomy" id="87958"/>
    <lineage>
        <taxon>Eukaryota</taxon>
        <taxon>Metazoa</taxon>
        <taxon>Spiralia</taxon>
        <taxon>Lophotrochozoa</taxon>
        <taxon>Mollusca</taxon>
        <taxon>Gastropoda</taxon>
        <taxon>Patellogastropoda</taxon>
        <taxon>Patelloidea</taxon>
        <taxon>Patellidae</taxon>
        <taxon>Patella</taxon>
    </lineage>
</organism>
<feature type="transmembrane region" description="Helical" evidence="2">
    <location>
        <begin position="53"/>
        <end position="77"/>
    </location>
</feature>
<dbReference type="EMBL" id="JAZGQO010000010">
    <property type="protein sequence ID" value="KAK6175201.1"/>
    <property type="molecule type" value="Genomic_DNA"/>
</dbReference>
<gene>
    <name evidence="3" type="ORF">SNE40_013712</name>
</gene>
<evidence type="ECO:0000313" key="3">
    <source>
        <dbReference type="EMBL" id="KAK6175201.1"/>
    </source>
</evidence>